<feature type="transmembrane region" description="Helical" evidence="1">
    <location>
        <begin position="92"/>
        <end position="113"/>
    </location>
</feature>
<organism evidence="2 3">
    <name type="scientific">Pseudotamlana haliotis</name>
    <dbReference type="NCBI Taxonomy" id="2614804"/>
    <lineage>
        <taxon>Bacteria</taxon>
        <taxon>Pseudomonadati</taxon>
        <taxon>Bacteroidota</taxon>
        <taxon>Flavobacteriia</taxon>
        <taxon>Flavobacteriales</taxon>
        <taxon>Flavobacteriaceae</taxon>
        <taxon>Pseudotamlana</taxon>
    </lineage>
</organism>
<dbReference type="RefSeq" id="WP_150939709.1">
    <property type="nucleotide sequence ID" value="NZ_WAAT01000046.1"/>
</dbReference>
<proteinExistence type="predicted"/>
<sequence length="122" mass="13892">MKRIKDLKLKQTKLHFTLCHQLPERSFFFKGKQFPICARCTGIQVGYFVLPFFIFGLIEIPLIWSLLMVIPAYLDGAIQAYFDVESNNKRRFITGLITGVGSMSMASLIGIYIGKLILTLIN</sequence>
<evidence type="ECO:0000256" key="1">
    <source>
        <dbReference type="SAM" id="Phobius"/>
    </source>
</evidence>
<keyword evidence="1" id="KW-1133">Transmembrane helix</keyword>
<gene>
    <name evidence="2" type="ORF">F6U93_10915</name>
</gene>
<keyword evidence="3" id="KW-1185">Reference proteome</keyword>
<dbReference type="InterPro" id="IPR019206">
    <property type="entry name" value="DUF2085_TM"/>
</dbReference>
<protein>
    <submittedName>
        <fullName evidence="2">DUF2085 domain-containing protein</fullName>
    </submittedName>
</protein>
<evidence type="ECO:0000313" key="3">
    <source>
        <dbReference type="Proteomes" id="UP000441333"/>
    </source>
</evidence>
<feature type="transmembrane region" description="Helical" evidence="1">
    <location>
        <begin position="48"/>
        <end position="72"/>
    </location>
</feature>
<keyword evidence="1" id="KW-0812">Transmembrane</keyword>
<dbReference type="AlphaFoldDB" id="A0A6N6MDY1"/>
<accession>A0A6N6MDY1</accession>
<dbReference type="Pfam" id="PF09858">
    <property type="entry name" value="DUF2085"/>
    <property type="match status" value="1"/>
</dbReference>
<evidence type="ECO:0000313" key="2">
    <source>
        <dbReference type="EMBL" id="KAB1067545.1"/>
    </source>
</evidence>
<keyword evidence="1" id="KW-0472">Membrane</keyword>
<reference evidence="2 3" key="1">
    <citation type="submission" date="2019-09" db="EMBL/GenBank/DDBJ databases">
        <authorList>
            <person name="Cao W.R."/>
        </authorList>
    </citation>
    <scope>NUCLEOTIDE SEQUENCE [LARGE SCALE GENOMIC DNA]</scope>
    <source>
        <strain evidence="2 3">B1N29</strain>
    </source>
</reference>
<dbReference type="EMBL" id="WAAT01000046">
    <property type="protein sequence ID" value="KAB1067545.1"/>
    <property type="molecule type" value="Genomic_DNA"/>
</dbReference>
<comment type="caution">
    <text evidence="2">The sequence shown here is derived from an EMBL/GenBank/DDBJ whole genome shotgun (WGS) entry which is preliminary data.</text>
</comment>
<name>A0A6N6MDY1_9FLAO</name>
<dbReference type="Proteomes" id="UP000441333">
    <property type="component" value="Unassembled WGS sequence"/>
</dbReference>